<dbReference type="EMBL" id="SWBQ01000003">
    <property type="protein sequence ID" value="TKC06121.1"/>
    <property type="molecule type" value="Genomic_DNA"/>
</dbReference>
<keyword evidence="3" id="KW-1185">Reference proteome</keyword>
<dbReference type="AlphaFoldDB" id="A0A4U1CI50"/>
<dbReference type="Proteomes" id="UP000307244">
    <property type="component" value="Unassembled WGS sequence"/>
</dbReference>
<dbReference type="Pfam" id="PF14129">
    <property type="entry name" value="DUF4296"/>
    <property type="match status" value="1"/>
</dbReference>
<sequence>MKQLIYIVIAFLLITGCKPGVPKDLIQPDEMAKVLHDIHITDAYVGILPDPDSVKIIAASYYKGIYKKYNIDSALYNKSMDYYYKNPKVLDEIYTKVTEVLAADKNAIVKADSIQGANEANKIRLKVFRDSVNRADSVYWKTLILKDTTKRKIDVIKPRLIFKDLRK</sequence>
<comment type="caution">
    <text evidence="2">The sequence shown here is derived from an EMBL/GenBank/DDBJ whole genome shotgun (WGS) entry which is preliminary data.</text>
</comment>
<dbReference type="OrthoDB" id="678784at2"/>
<accession>A0A4U1CI50</accession>
<evidence type="ECO:0000313" key="3">
    <source>
        <dbReference type="Proteomes" id="UP000307244"/>
    </source>
</evidence>
<evidence type="ECO:0000259" key="1">
    <source>
        <dbReference type="Pfam" id="PF14129"/>
    </source>
</evidence>
<gene>
    <name evidence="2" type="ORF">FA047_12400</name>
</gene>
<feature type="domain" description="DUF4296" evidence="1">
    <location>
        <begin position="22"/>
        <end position="105"/>
    </location>
</feature>
<name>A0A4U1CI50_9SPHI</name>
<organism evidence="2 3">
    <name type="scientific">Pedobacter frigoris</name>
    <dbReference type="NCBI Taxonomy" id="2571272"/>
    <lineage>
        <taxon>Bacteria</taxon>
        <taxon>Pseudomonadati</taxon>
        <taxon>Bacteroidota</taxon>
        <taxon>Sphingobacteriia</taxon>
        <taxon>Sphingobacteriales</taxon>
        <taxon>Sphingobacteriaceae</taxon>
        <taxon>Pedobacter</taxon>
    </lineage>
</organism>
<protein>
    <submittedName>
        <fullName evidence="2">DUF4296 domain-containing protein</fullName>
    </submittedName>
</protein>
<dbReference type="PROSITE" id="PS51257">
    <property type="entry name" value="PROKAR_LIPOPROTEIN"/>
    <property type="match status" value="1"/>
</dbReference>
<dbReference type="RefSeq" id="WP_136836380.1">
    <property type="nucleotide sequence ID" value="NZ_SWBQ01000003.1"/>
</dbReference>
<evidence type="ECO:0000313" key="2">
    <source>
        <dbReference type="EMBL" id="TKC06121.1"/>
    </source>
</evidence>
<proteinExistence type="predicted"/>
<dbReference type="InterPro" id="IPR025381">
    <property type="entry name" value="DUF4296"/>
</dbReference>
<reference evidence="2 3" key="1">
    <citation type="submission" date="2019-04" db="EMBL/GenBank/DDBJ databases">
        <title>Pedobacter sp. RP-3-15 sp. nov., isolated from Arctic soil.</title>
        <authorList>
            <person name="Dahal R.H."/>
            <person name="Kim D.-U."/>
        </authorList>
    </citation>
    <scope>NUCLEOTIDE SEQUENCE [LARGE SCALE GENOMIC DNA]</scope>
    <source>
        <strain evidence="2 3">RP-3-15</strain>
    </source>
</reference>